<protein>
    <submittedName>
        <fullName evidence="1">Uncharacterized protein</fullName>
    </submittedName>
</protein>
<dbReference type="Proteomes" id="UP000287651">
    <property type="component" value="Unassembled WGS sequence"/>
</dbReference>
<dbReference type="EMBL" id="AMZH03004351">
    <property type="protein sequence ID" value="RRT69407.1"/>
    <property type="molecule type" value="Genomic_DNA"/>
</dbReference>
<evidence type="ECO:0000313" key="1">
    <source>
        <dbReference type="EMBL" id="RRT69407.1"/>
    </source>
</evidence>
<comment type="caution">
    <text evidence="1">The sequence shown here is derived from an EMBL/GenBank/DDBJ whole genome shotgun (WGS) entry which is preliminary data.</text>
</comment>
<evidence type="ECO:0000313" key="2">
    <source>
        <dbReference type="Proteomes" id="UP000287651"/>
    </source>
</evidence>
<gene>
    <name evidence="1" type="ORF">B296_00028039</name>
</gene>
<accession>A0A426ZZI7</accession>
<reference evidence="1 2" key="1">
    <citation type="journal article" date="2014" name="Agronomy (Basel)">
        <title>A Draft Genome Sequence for Ensete ventricosum, the Drought-Tolerant Tree Against Hunger.</title>
        <authorList>
            <person name="Harrison J."/>
            <person name="Moore K.A."/>
            <person name="Paszkiewicz K."/>
            <person name="Jones T."/>
            <person name="Grant M."/>
            <person name="Ambacheew D."/>
            <person name="Muzemil S."/>
            <person name="Studholme D.J."/>
        </authorList>
    </citation>
    <scope>NUCLEOTIDE SEQUENCE [LARGE SCALE GENOMIC DNA]</scope>
</reference>
<sequence length="65" mass="7350">MDRIWAFQVRRREAAATAVRLTEREPPFPSRVFIYAREKKAGAVGGVRFPLRCIGRGGHRGIVVI</sequence>
<name>A0A426ZZI7_ENSVE</name>
<dbReference type="AlphaFoldDB" id="A0A426ZZI7"/>
<feature type="non-terminal residue" evidence="1">
    <location>
        <position position="65"/>
    </location>
</feature>
<proteinExistence type="predicted"/>
<organism evidence="1 2">
    <name type="scientific">Ensete ventricosum</name>
    <name type="common">Abyssinian banana</name>
    <name type="synonym">Musa ensete</name>
    <dbReference type="NCBI Taxonomy" id="4639"/>
    <lineage>
        <taxon>Eukaryota</taxon>
        <taxon>Viridiplantae</taxon>
        <taxon>Streptophyta</taxon>
        <taxon>Embryophyta</taxon>
        <taxon>Tracheophyta</taxon>
        <taxon>Spermatophyta</taxon>
        <taxon>Magnoliopsida</taxon>
        <taxon>Liliopsida</taxon>
        <taxon>Zingiberales</taxon>
        <taxon>Musaceae</taxon>
        <taxon>Ensete</taxon>
    </lineage>
</organism>